<dbReference type="PROSITE" id="PS50294">
    <property type="entry name" value="WD_REPEATS_REGION"/>
    <property type="match status" value="1"/>
</dbReference>
<dbReference type="PANTHER" id="PTHR19848">
    <property type="entry name" value="WD40 REPEAT PROTEIN"/>
    <property type="match status" value="1"/>
</dbReference>
<evidence type="ECO:0000256" key="2">
    <source>
        <dbReference type="ARBA" id="ARBA00022617"/>
    </source>
</evidence>
<evidence type="ECO:0000256" key="1">
    <source>
        <dbReference type="ARBA" id="ARBA00022574"/>
    </source>
</evidence>
<dbReference type="InterPro" id="IPR009056">
    <property type="entry name" value="Cyt_c-like_dom"/>
</dbReference>
<dbReference type="SUPFAM" id="SSF50978">
    <property type="entry name" value="WD40 repeat-like"/>
    <property type="match status" value="1"/>
</dbReference>
<keyword evidence="5" id="KW-0408">Iron</keyword>
<dbReference type="Pfam" id="PF07635">
    <property type="entry name" value="PSCyt1"/>
    <property type="match status" value="1"/>
</dbReference>
<feature type="domain" description="Cytochrome c" evidence="6">
    <location>
        <begin position="27"/>
        <end position="165"/>
    </location>
</feature>
<dbReference type="GO" id="GO:0009055">
    <property type="term" value="F:electron transfer activity"/>
    <property type="evidence" value="ECO:0007669"/>
    <property type="project" value="InterPro"/>
</dbReference>
<protein>
    <recommendedName>
        <fullName evidence="6">Cytochrome c domain-containing protein</fullName>
    </recommendedName>
</protein>
<gene>
    <name evidence="7" type="ORF">METZ01_LOCUS95178</name>
</gene>
<dbReference type="GO" id="GO:0020037">
    <property type="term" value="F:heme binding"/>
    <property type="evidence" value="ECO:0007669"/>
    <property type="project" value="InterPro"/>
</dbReference>
<dbReference type="InterPro" id="IPR001680">
    <property type="entry name" value="WD40_rpt"/>
</dbReference>
<reference evidence="7" key="1">
    <citation type="submission" date="2018-05" db="EMBL/GenBank/DDBJ databases">
        <authorList>
            <person name="Lanie J.A."/>
            <person name="Ng W.-L."/>
            <person name="Kazmierczak K.M."/>
            <person name="Andrzejewski T.M."/>
            <person name="Davidsen T.M."/>
            <person name="Wayne K.J."/>
            <person name="Tettelin H."/>
            <person name="Glass J.I."/>
            <person name="Rusch D."/>
            <person name="Podicherti R."/>
            <person name="Tsui H.-C.T."/>
            <person name="Winkler M.E."/>
        </authorList>
    </citation>
    <scope>NUCLEOTIDE SEQUENCE</scope>
</reference>
<accession>A0A381VQ30</accession>
<dbReference type="InterPro" id="IPR036322">
    <property type="entry name" value="WD40_repeat_dom_sf"/>
</dbReference>
<sequence>MNKKIKTATLSLGLIAAGPLFAADKVTYQDQILPIFRNKCLKCHNADKMKADLDLSTYDAAIQGSGNGPVLVGGDPDESMLYKAVAHLEKPTMPPKDKLPENEIELIKKWVAGGLLMNSGSKAMITSKPKVNLALDPDSLGKRPEGPPPMPNEVFALDSYIRTARTSVSTGMAVSPWSPLIAIGGQRQVLLYNTDTLNVAGIIPFNEGFPHSMKFSANGKLLIIGGGRGANLGISTVWDITKGEQILTVGDDLDAVLATDISPDQRFIAHGGPDRFLRIFSTETGEVVHKIKKHTDWVTAVRFSTDGKYVASGDRNGGLHIWETEPGQRVCSFSHGNRVTGFEWATTNIVVSASMDGNSKIFNVDEARQLKSWGTHSGGASSLARTMSGLLVTSGRNKRATLWDGNGGKKRDFVFPGDIPSQAVPSHDGKLVIGSDWNGVVYVWNAADGKEIKRLSLNPKPVAEQYIMALKVVEEKAAAVKVAEVAHKVVLDKIAKTKAQMIALDTAVTMRQKAVADSKAALDKLVAEKQKPAQAAVAASNKALATAKAANDAEVIKVAQANKANADKALTTINTEVAQATTVNSAANKALVNAQAAAKTGKAALTKQIAGLTKATATEQAKVTAAGAVLTAAQKDADLLHINKSYSEYYKARNEIAGQEAKLAGLQAAAKAAQAVLDSTKASLETAQKTDLKVLKSDKLAVFNKAKENKIAADQALAS</sequence>
<dbReference type="SMART" id="SM00320">
    <property type="entry name" value="WD40"/>
    <property type="match status" value="7"/>
</dbReference>
<dbReference type="InterPro" id="IPR015943">
    <property type="entry name" value="WD40/YVTN_repeat-like_dom_sf"/>
</dbReference>
<organism evidence="7">
    <name type="scientific">marine metagenome</name>
    <dbReference type="NCBI Taxonomy" id="408172"/>
    <lineage>
        <taxon>unclassified sequences</taxon>
        <taxon>metagenomes</taxon>
        <taxon>ecological metagenomes</taxon>
    </lineage>
</organism>
<keyword evidence="3" id="KW-0479">Metal-binding</keyword>
<evidence type="ECO:0000313" key="7">
    <source>
        <dbReference type="EMBL" id="SVA42324.1"/>
    </source>
</evidence>
<dbReference type="Pfam" id="PF00400">
    <property type="entry name" value="WD40"/>
    <property type="match status" value="1"/>
</dbReference>
<dbReference type="PROSITE" id="PS50082">
    <property type="entry name" value="WD_REPEATS_2"/>
    <property type="match status" value="1"/>
</dbReference>
<name>A0A381VQ30_9ZZZZ</name>
<dbReference type="AlphaFoldDB" id="A0A381VQ30"/>
<feature type="non-terminal residue" evidence="7">
    <location>
        <position position="719"/>
    </location>
</feature>
<dbReference type="PANTHER" id="PTHR19848:SF8">
    <property type="entry name" value="F-BOX AND WD REPEAT DOMAIN CONTAINING 7"/>
    <property type="match status" value="1"/>
</dbReference>
<keyword evidence="4" id="KW-0677">Repeat</keyword>
<dbReference type="EMBL" id="UINC01009435">
    <property type="protein sequence ID" value="SVA42324.1"/>
    <property type="molecule type" value="Genomic_DNA"/>
</dbReference>
<dbReference type="InterPro" id="IPR019775">
    <property type="entry name" value="WD40_repeat_CS"/>
</dbReference>
<dbReference type="PROSITE" id="PS51007">
    <property type="entry name" value="CYTC"/>
    <property type="match status" value="1"/>
</dbReference>
<dbReference type="Gene3D" id="2.130.10.10">
    <property type="entry name" value="YVTN repeat-like/Quinoprotein amine dehydrogenase"/>
    <property type="match status" value="2"/>
</dbReference>
<keyword evidence="2" id="KW-0349">Heme</keyword>
<evidence type="ECO:0000256" key="4">
    <source>
        <dbReference type="ARBA" id="ARBA00022737"/>
    </source>
</evidence>
<dbReference type="InterPro" id="IPR011429">
    <property type="entry name" value="Cyt_c_Planctomycete-type"/>
</dbReference>
<evidence type="ECO:0000256" key="5">
    <source>
        <dbReference type="ARBA" id="ARBA00023004"/>
    </source>
</evidence>
<keyword evidence="1" id="KW-0853">WD repeat</keyword>
<dbReference type="GO" id="GO:0046872">
    <property type="term" value="F:metal ion binding"/>
    <property type="evidence" value="ECO:0007669"/>
    <property type="project" value="UniProtKB-KW"/>
</dbReference>
<dbReference type="PROSITE" id="PS00678">
    <property type="entry name" value="WD_REPEATS_1"/>
    <property type="match status" value="1"/>
</dbReference>
<evidence type="ECO:0000256" key="3">
    <source>
        <dbReference type="ARBA" id="ARBA00022723"/>
    </source>
</evidence>
<evidence type="ECO:0000259" key="6">
    <source>
        <dbReference type="PROSITE" id="PS51007"/>
    </source>
</evidence>
<proteinExistence type="predicted"/>
<dbReference type="InterPro" id="IPR036909">
    <property type="entry name" value="Cyt_c-like_dom_sf"/>
</dbReference>
<dbReference type="SUPFAM" id="SSF46626">
    <property type="entry name" value="Cytochrome c"/>
    <property type="match status" value="1"/>
</dbReference>